<dbReference type="Pfam" id="PF01182">
    <property type="entry name" value="Glucosamine_iso"/>
    <property type="match status" value="1"/>
</dbReference>
<dbReference type="AlphaFoldDB" id="Q3SH15"/>
<dbReference type="SUPFAM" id="SSF100950">
    <property type="entry name" value="NagB/RpiA/CoA transferase-like"/>
    <property type="match status" value="1"/>
</dbReference>
<evidence type="ECO:0000313" key="10">
    <source>
        <dbReference type="Proteomes" id="UP000008291"/>
    </source>
</evidence>
<dbReference type="eggNOG" id="COG0363">
    <property type="taxonomic scope" value="Bacteria"/>
</dbReference>
<evidence type="ECO:0000256" key="6">
    <source>
        <dbReference type="ARBA" id="ARBA00020337"/>
    </source>
</evidence>
<dbReference type="InterPro" id="IPR006148">
    <property type="entry name" value="Glc/Gal-6P_isomerase"/>
</dbReference>
<dbReference type="GO" id="GO:0017057">
    <property type="term" value="F:6-phosphogluconolactonase activity"/>
    <property type="evidence" value="ECO:0007669"/>
    <property type="project" value="UniProtKB-UniRule"/>
</dbReference>
<evidence type="ECO:0000256" key="7">
    <source>
        <dbReference type="RuleBase" id="RU365095"/>
    </source>
</evidence>
<proteinExistence type="inferred from homology"/>
<keyword evidence="7" id="KW-0378">Hydrolase</keyword>
<evidence type="ECO:0000256" key="4">
    <source>
        <dbReference type="ARBA" id="ARBA00010662"/>
    </source>
</evidence>
<comment type="catalytic activity">
    <reaction evidence="1 7">
        <text>6-phospho-D-glucono-1,5-lactone + H2O = 6-phospho-D-gluconate + H(+)</text>
        <dbReference type="Rhea" id="RHEA:12556"/>
        <dbReference type="ChEBI" id="CHEBI:15377"/>
        <dbReference type="ChEBI" id="CHEBI:15378"/>
        <dbReference type="ChEBI" id="CHEBI:57955"/>
        <dbReference type="ChEBI" id="CHEBI:58759"/>
        <dbReference type="EC" id="3.1.1.31"/>
    </reaction>
</comment>
<dbReference type="RefSeq" id="WP_011312633.1">
    <property type="nucleotide sequence ID" value="NC_007404.1"/>
</dbReference>
<dbReference type="EC" id="3.1.1.31" evidence="5 7"/>
<dbReference type="InterPro" id="IPR039104">
    <property type="entry name" value="6PGL"/>
</dbReference>
<dbReference type="PANTHER" id="PTHR11054:SF0">
    <property type="entry name" value="6-PHOSPHOGLUCONOLACTONASE"/>
    <property type="match status" value="1"/>
</dbReference>
<dbReference type="Gene3D" id="3.40.50.1360">
    <property type="match status" value="1"/>
</dbReference>
<comment type="function">
    <text evidence="2 7">Hydrolysis of 6-phosphogluconolactone to 6-phosphogluconate.</text>
</comment>
<dbReference type="InterPro" id="IPR005900">
    <property type="entry name" value="6-phosphogluconolactonase_DevB"/>
</dbReference>
<evidence type="ECO:0000256" key="1">
    <source>
        <dbReference type="ARBA" id="ARBA00000832"/>
    </source>
</evidence>
<protein>
    <recommendedName>
        <fullName evidence="6 7">6-phosphogluconolactonase</fullName>
        <shortName evidence="7">6PGL</shortName>
        <ecNumber evidence="5 7">3.1.1.31</ecNumber>
    </recommendedName>
</protein>
<evidence type="ECO:0000313" key="9">
    <source>
        <dbReference type="EMBL" id="AAZ98074.1"/>
    </source>
</evidence>
<dbReference type="OrthoDB" id="9810967at2"/>
<dbReference type="GO" id="GO:0005975">
    <property type="term" value="P:carbohydrate metabolic process"/>
    <property type="evidence" value="ECO:0007669"/>
    <property type="project" value="UniProtKB-UniRule"/>
</dbReference>
<dbReference type="EMBL" id="CP000116">
    <property type="protein sequence ID" value="AAZ98074.1"/>
    <property type="molecule type" value="Genomic_DNA"/>
</dbReference>
<keyword evidence="10" id="KW-1185">Reference proteome</keyword>
<dbReference type="GO" id="GO:0006098">
    <property type="term" value="P:pentose-phosphate shunt"/>
    <property type="evidence" value="ECO:0007669"/>
    <property type="project" value="UniProtKB-UniPathway"/>
</dbReference>
<dbReference type="HOGENOM" id="CLU_053947_2_0_4"/>
<name>Q3SH15_THIDA</name>
<dbReference type="KEGG" id="tbd:Tbd_2121"/>
<dbReference type="CDD" id="cd01400">
    <property type="entry name" value="6PGL"/>
    <property type="match status" value="1"/>
</dbReference>
<evidence type="ECO:0000259" key="8">
    <source>
        <dbReference type="Pfam" id="PF01182"/>
    </source>
</evidence>
<feature type="domain" description="Glucosamine/galactosamine-6-phosphate isomerase" evidence="8">
    <location>
        <begin position="10"/>
        <end position="221"/>
    </location>
</feature>
<accession>Q3SH15</accession>
<gene>
    <name evidence="7" type="primary">pgl</name>
    <name evidence="9" type="ordered locus">Tbd_2121</name>
</gene>
<comment type="similarity">
    <text evidence="4 7">Belongs to the glucosamine/galactosamine-6-phosphate isomerase family. 6-phosphogluconolactonase subfamily.</text>
</comment>
<organism evidence="9 10">
    <name type="scientific">Thiobacillus denitrificans (strain ATCC 25259 / T1)</name>
    <dbReference type="NCBI Taxonomy" id="292415"/>
    <lineage>
        <taxon>Bacteria</taxon>
        <taxon>Pseudomonadati</taxon>
        <taxon>Pseudomonadota</taxon>
        <taxon>Betaproteobacteria</taxon>
        <taxon>Nitrosomonadales</taxon>
        <taxon>Thiobacillaceae</taxon>
        <taxon>Thiobacillus</taxon>
    </lineage>
</organism>
<dbReference type="Proteomes" id="UP000008291">
    <property type="component" value="Chromosome"/>
</dbReference>
<dbReference type="NCBIfam" id="TIGR01198">
    <property type="entry name" value="pgl"/>
    <property type="match status" value="1"/>
</dbReference>
<comment type="pathway">
    <text evidence="3 7">Carbohydrate degradation; pentose phosphate pathway; D-ribulose 5-phosphate from D-glucose 6-phosphate (oxidative stage): step 2/3.</text>
</comment>
<dbReference type="InterPro" id="IPR037171">
    <property type="entry name" value="NagB/RpiA_transferase-like"/>
</dbReference>
<evidence type="ECO:0000256" key="3">
    <source>
        <dbReference type="ARBA" id="ARBA00004961"/>
    </source>
</evidence>
<reference evidence="9 10" key="1">
    <citation type="journal article" date="2006" name="J. Bacteriol.">
        <title>The genome sequence of the obligately chemolithoautotrophic, facultatively anaerobic bacterium Thiobacillus denitrificans.</title>
        <authorList>
            <person name="Beller H.R."/>
            <person name="Chain P.S."/>
            <person name="Letain T.E."/>
            <person name="Chakicherla A."/>
            <person name="Larimer F.W."/>
            <person name="Richardson P.M."/>
            <person name="Coleman M.A."/>
            <person name="Wood A.P."/>
            <person name="Kelly D.P."/>
        </authorList>
    </citation>
    <scope>NUCLEOTIDE SEQUENCE [LARGE SCALE GENOMIC DNA]</scope>
    <source>
        <strain evidence="9 10">ATCC 25259</strain>
    </source>
</reference>
<sequence length="228" mass="24711">MSLPEVRVFPDPEHLVAALADALCAEAEADIRARGSFHLVLAGGNTPRELYRALAARGAGDAHWVVWYGDERCVAADHPERNSVMAEMAWLAASRIPPINRHAIPAECGARDAADAYSKRLEGVGDFDLVLLGMGEDGHTASLFPGQAWGETADSADALAVHDSPKPPPERVSLSAARLNRSRRVWFLVGGASKREAMRRWRDGERLPVGAIHARTETLVWLDRAAAP</sequence>
<evidence type="ECO:0000256" key="5">
    <source>
        <dbReference type="ARBA" id="ARBA00013198"/>
    </source>
</evidence>
<dbReference type="UniPathway" id="UPA00115">
    <property type="reaction ID" value="UER00409"/>
</dbReference>
<dbReference type="PANTHER" id="PTHR11054">
    <property type="entry name" value="6-PHOSPHOGLUCONOLACTONASE"/>
    <property type="match status" value="1"/>
</dbReference>
<evidence type="ECO:0000256" key="2">
    <source>
        <dbReference type="ARBA" id="ARBA00002681"/>
    </source>
</evidence>
<dbReference type="STRING" id="292415.Tbd_2121"/>